<reference evidence="10 11" key="1">
    <citation type="journal article" date="2018" name="Nat. Ecol. Evol.">
        <title>Genomic signatures of mitonuclear coevolution across populations of Tigriopus californicus.</title>
        <authorList>
            <person name="Barreto F.S."/>
            <person name="Watson E.T."/>
            <person name="Lima T.G."/>
            <person name="Willett C.S."/>
            <person name="Edmands S."/>
            <person name="Li W."/>
            <person name="Burton R.S."/>
        </authorList>
    </citation>
    <scope>NUCLEOTIDE SEQUENCE [LARGE SCALE GENOMIC DNA]</scope>
    <source>
        <strain evidence="10 11">San Diego</strain>
    </source>
</reference>
<keyword evidence="5" id="KW-0408">Iron</keyword>
<keyword evidence="11" id="KW-1185">Reference proteome</keyword>
<evidence type="ECO:0000256" key="3">
    <source>
        <dbReference type="ARBA" id="ARBA00022723"/>
    </source>
</evidence>
<dbReference type="CDD" id="cd00314">
    <property type="entry name" value="plant_peroxidase_like"/>
    <property type="match status" value="1"/>
</dbReference>
<sequence length="392" mass="43848">MMALHYPMFITLACISNAVVAFTVGPVGLESNQAFGTNLHSRKLSDENTPILPSPQDRSRSIDSILDSLEKIKDAEKLEEALNKLVEENHLGRRRAMKAGKNLNQKPQTEAENRGLLPRIIIYYIQRGVRHIISGEKIAHVIRFIFHECVGGCDGCLNRDLPPNMTPMLETVTLLDQLYDSRFYRRFVSRADFYVLAAITTLDIGPRIPFRFGRKDCATSPISAESRTFPKGRDDFDAVMAFFAIEFGLGPRLGTALSGAHTLGGAAGAAGSGFLGFWKENATEAAKFDARYFSLMADPDLNWNLVNAALQTNANSPRWQWEGFRDNEQVSFMLNSDVALLLDIQPNAEGRSSCNFDTCQQSQTAILVKIYGRFPNFWIRDFSVAFTRMVEN</sequence>
<dbReference type="SUPFAM" id="SSF48113">
    <property type="entry name" value="Heme-dependent peroxidases"/>
    <property type="match status" value="1"/>
</dbReference>
<dbReference type="GO" id="GO:0042744">
    <property type="term" value="P:hydrogen peroxide catabolic process"/>
    <property type="evidence" value="ECO:0007669"/>
    <property type="project" value="TreeGrafter"/>
</dbReference>
<dbReference type="GO" id="GO:0020037">
    <property type="term" value="F:heme binding"/>
    <property type="evidence" value="ECO:0007669"/>
    <property type="project" value="InterPro"/>
</dbReference>
<dbReference type="PANTHER" id="PTHR31356">
    <property type="entry name" value="THYLAKOID LUMENAL 29 KDA PROTEIN, CHLOROPLASTIC-RELATED"/>
    <property type="match status" value="1"/>
</dbReference>
<dbReference type="GO" id="GO:0004601">
    <property type="term" value="F:peroxidase activity"/>
    <property type="evidence" value="ECO:0007669"/>
    <property type="project" value="UniProtKB-KW"/>
</dbReference>
<keyword evidence="7" id="KW-0175">Coiled coil</keyword>
<dbReference type="OMA" id="DIGPRIP"/>
<feature type="signal peptide" evidence="8">
    <location>
        <begin position="1"/>
        <end position="21"/>
    </location>
</feature>
<evidence type="ECO:0000256" key="1">
    <source>
        <dbReference type="ARBA" id="ARBA00022559"/>
    </source>
</evidence>
<evidence type="ECO:0000256" key="6">
    <source>
        <dbReference type="RuleBase" id="RU004241"/>
    </source>
</evidence>
<dbReference type="Pfam" id="PF00141">
    <property type="entry name" value="peroxidase"/>
    <property type="match status" value="1"/>
</dbReference>
<comment type="similarity">
    <text evidence="6">Belongs to the peroxidase family.</text>
</comment>
<feature type="chain" id="PRO_5022228055" description="Plant heme peroxidase family profile domain-containing protein" evidence="8">
    <location>
        <begin position="22"/>
        <end position="392"/>
    </location>
</feature>
<dbReference type="InterPro" id="IPR044831">
    <property type="entry name" value="Ccp1-like"/>
</dbReference>
<proteinExistence type="inferred from homology"/>
<keyword evidence="2" id="KW-0349">Heme</keyword>
<dbReference type="GO" id="GO:0000302">
    <property type="term" value="P:response to reactive oxygen species"/>
    <property type="evidence" value="ECO:0007669"/>
    <property type="project" value="TreeGrafter"/>
</dbReference>
<protein>
    <recommendedName>
        <fullName evidence="9">Plant heme peroxidase family profile domain-containing protein</fullName>
    </recommendedName>
</protein>
<evidence type="ECO:0000259" key="9">
    <source>
        <dbReference type="PROSITE" id="PS50873"/>
    </source>
</evidence>
<evidence type="ECO:0000256" key="2">
    <source>
        <dbReference type="ARBA" id="ARBA00022617"/>
    </source>
</evidence>
<dbReference type="EMBL" id="VCGU01000459">
    <property type="protein sequence ID" value="TRY61291.1"/>
    <property type="molecule type" value="Genomic_DNA"/>
</dbReference>
<keyword evidence="8" id="KW-0732">Signal</keyword>
<evidence type="ECO:0000256" key="4">
    <source>
        <dbReference type="ARBA" id="ARBA00023002"/>
    </source>
</evidence>
<evidence type="ECO:0000256" key="8">
    <source>
        <dbReference type="SAM" id="SignalP"/>
    </source>
</evidence>
<dbReference type="PRINTS" id="PR00458">
    <property type="entry name" value="PEROXIDASE"/>
</dbReference>
<evidence type="ECO:0000313" key="10">
    <source>
        <dbReference type="EMBL" id="TRY61291.1"/>
    </source>
</evidence>
<dbReference type="PROSITE" id="PS50873">
    <property type="entry name" value="PEROXIDASE_4"/>
    <property type="match status" value="1"/>
</dbReference>
<organism evidence="10 11">
    <name type="scientific">Tigriopus californicus</name>
    <name type="common">Marine copepod</name>
    <dbReference type="NCBI Taxonomy" id="6832"/>
    <lineage>
        <taxon>Eukaryota</taxon>
        <taxon>Metazoa</taxon>
        <taxon>Ecdysozoa</taxon>
        <taxon>Arthropoda</taxon>
        <taxon>Crustacea</taxon>
        <taxon>Multicrustacea</taxon>
        <taxon>Hexanauplia</taxon>
        <taxon>Copepoda</taxon>
        <taxon>Harpacticoida</taxon>
        <taxon>Harpacticidae</taxon>
        <taxon>Tigriopus</taxon>
    </lineage>
</organism>
<dbReference type="InterPro" id="IPR002016">
    <property type="entry name" value="Haem_peroxidase"/>
</dbReference>
<dbReference type="InterPro" id="IPR010255">
    <property type="entry name" value="Haem_peroxidase_sf"/>
</dbReference>
<dbReference type="Proteomes" id="UP000318571">
    <property type="component" value="Chromosome 8"/>
</dbReference>
<comment type="caution">
    <text evidence="10">The sequence shown here is derived from an EMBL/GenBank/DDBJ whole genome shotgun (WGS) entry which is preliminary data.</text>
</comment>
<dbReference type="Gene3D" id="1.10.420.10">
    <property type="entry name" value="Peroxidase, domain 2"/>
    <property type="match status" value="1"/>
</dbReference>
<keyword evidence="3" id="KW-0479">Metal-binding</keyword>
<keyword evidence="4" id="KW-0560">Oxidoreductase</keyword>
<dbReference type="Gene3D" id="1.10.520.10">
    <property type="match status" value="1"/>
</dbReference>
<dbReference type="GO" id="GO:0046872">
    <property type="term" value="F:metal ion binding"/>
    <property type="evidence" value="ECO:0007669"/>
    <property type="project" value="UniProtKB-KW"/>
</dbReference>
<dbReference type="AlphaFoldDB" id="A0A553N780"/>
<keyword evidence="1" id="KW-0575">Peroxidase</keyword>
<evidence type="ECO:0000256" key="7">
    <source>
        <dbReference type="SAM" id="Coils"/>
    </source>
</evidence>
<gene>
    <name evidence="10" type="ORF">TCAL_13824</name>
</gene>
<dbReference type="PANTHER" id="PTHR31356:SF36">
    <property type="entry name" value="L-ASCORBATE PEROXIDASE 3"/>
    <property type="match status" value="1"/>
</dbReference>
<feature type="domain" description="Plant heme peroxidase family profile" evidence="9">
    <location>
        <begin position="139"/>
        <end position="392"/>
    </location>
</feature>
<evidence type="ECO:0000313" key="11">
    <source>
        <dbReference type="Proteomes" id="UP000318571"/>
    </source>
</evidence>
<name>A0A553N780_TIGCA</name>
<dbReference type="GO" id="GO:0034599">
    <property type="term" value="P:cellular response to oxidative stress"/>
    <property type="evidence" value="ECO:0007669"/>
    <property type="project" value="InterPro"/>
</dbReference>
<evidence type="ECO:0000256" key="5">
    <source>
        <dbReference type="ARBA" id="ARBA00023004"/>
    </source>
</evidence>
<dbReference type="STRING" id="6832.A0A553N780"/>
<feature type="coiled-coil region" evidence="7">
    <location>
        <begin position="68"/>
        <end position="95"/>
    </location>
</feature>
<accession>A0A553N780</accession>